<proteinExistence type="predicted"/>
<dbReference type="SUPFAM" id="SSF55331">
    <property type="entry name" value="Tautomerase/MIF"/>
    <property type="match status" value="1"/>
</dbReference>
<dbReference type="RefSeq" id="WP_138285240.1">
    <property type="nucleotide sequence ID" value="NZ_CP058350.1"/>
</dbReference>
<dbReference type="Proteomes" id="UP000308530">
    <property type="component" value="Chromosome"/>
</dbReference>
<sequence length="133" mass="14528">MPLVRISYADHSDATDENVISKGVHAALVSAFGIPEDDYFHILEPHPDGRGLVGPESFLGIKHGPSITFVQITAAEGRSPEQKMALFKQIAENLEMCGLHRADIVINLIETKRENWSFGNGEAPFATVSTNKV</sequence>
<evidence type="ECO:0000313" key="2">
    <source>
        <dbReference type="Proteomes" id="UP000308530"/>
    </source>
</evidence>
<dbReference type="InterPro" id="IPR014347">
    <property type="entry name" value="Tautomerase/MIF_sf"/>
</dbReference>
<dbReference type="EMBL" id="CP058350">
    <property type="protein sequence ID" value="QLF69630.1"/>
    <property type="molecule type" value="Genomic_DNA"/>
</dbReference>
<dbReference type="Pfam" id="PF14552">
    <property type="entry name" value="Tautomerase_2"/>
    <property type="match status" value="1"/>
</dbReference>
<dbReference type="Gene3D" id="3.30.429.10">
    <property type="entry name" value="Macrophage Migration Inhibitory Factor"/>
    <property type="match status" value="1"/>
</dbReference>
<gene>
    <name evidence="1" type="ORF">FE840_008780</name>
</gene>
<dbReference type="PANTHER" id="PTHR38460:SF1">
    <property type="entry name" value="TAUTOMERASE YOLI-RELATED"/>
    <property type="match status" value="1"/>
</dbReference>
<protein>
    <submittedName>
        <fullName evidence="1">Tautomerase family protein</fullName>
    </submittedName>
</protein>
<evidence type="ECO:0000313" key="1">
    <source>
        <dbReference type="EMBL" id="QLF69630.1"/>
    </source>
</evidence>
<reference evidence="1 2" key="1">
    <citation type="submission" date="2020-06" db="EMBL/GenBank/DDBJ databases">
        <title>Genome sequence of Rhizobium sp strain ADMK78.</title>
        <authorList>
            <person name="Rahi P."/>
        </authorList>
    </citation>
    <scope>NUCLEOTIDE SEQUENCE [LARGE SCALE GENOMIC DNA]</scope>
    <source>
        <strain evidence="1 2">ADMK78</strain>
    </source>
</reference>
<keyword evidence="2" id="KW-1185">Reference proteome</keyword>
<dbReference type="PANTHER" id="PTHR38460">
    <property type="entry name" value="TAUTOMERASE YOLI-RELATED"/>
    <property type="match status" value="1"/>
</dbReference>
<dbReference type="InterPro" id="IPR037479">
    <property type="entry name" value="Tauto_MSAD"/>
</dbReference>
<accession>A0ABX6QN21</accession>
<name>A0ABX6QN21_9HYPH</name>
<organism evidence="1 2">
    <name type="scientific">Peteryoungia desertarenae</name>
    <dbReference type="NCBI Taxonomy" id="1813451"/>
    <lineage>
        <taxon>Bacteria</taxon>
        <taxon>Pseudomonadati</taxon>
        <taxon>Pseudomonadota</taxon>
        <taxon>Alphaproteobacteria</taxon>
        <taxon>Hyphomicrobiales</taxon>
        <taxon>Rhizobiaceae</taxon>
        <taxon>Peteryoungia</taxon>
    </lineage>
</organism>